<accession>A0A345T703</accession>
<sequence length="173" mass="19186">MERALYTKPIPRSDAARLRFLLRQEKGSTRALAVRLGVSQRAVQHWLKGDRHPRPDAGARIEAEVRRSWQPRVRRRLRRQAEAAGMVIHARAQFGFTAAPGSTDDPRLRLITQHIPADTAAALFAARDAGAPEARQAGIIAEGLQEAYFKDGGRRAPGLLVEFTGIDFIDFGI</sequence>
<dbReference type="CDD" id="cd00093">
    <property type="entry name" value="HTH_XRE"/>
    <property type="match status" value="1"/>
</dbReference>
<dbReference type="KEGG" id="stri:C7M71_029095"/>
<protein>
    <submittedName>
        <fullName evidence="2">XRE family transcriptional regulator</fullName>
    </submittedName>
</protein>
<keyword evidence="3" id="KW-1185">Reference proteome</keyword>
<evidence type="ECO:0000313" key="2">
    <source>
        <dbReference type="EMBL" id="AXI81758.1"/>
    </source>
</evidence>
<dbReference type="InterPro" id="IPR058118">
    <property type="entry name" value="Tpg"/>
</dbReference>
<dbReference type="Proteomes" id="UP000249340">
    <property type="component" value="Chromosome"/>
</dbReference>
<name>A0A345T703_9ACTN</name>
<dbReference type="InterPro" id="IPR001387">
    <property type="entry name" value="Cro/C1-type_HTH"/>
</dbReference>
<dbReference type="AlphaFoldDB" id="A0A345T703"/>
<gene>
    <name evidence="2" type="ORF">C7M71_029095</name>
</gene>
<evidence type="ECO:0000313" key="3">
    <source>
        <dbReference type="Proteomes" id="UP000249340"/>
    </source>
</evidence>
<dbReference type="SUPFAM" id="SSF47413">
    <property type="entry name" value="lambda repressor-like DNA-binding domains"/>
    <property type="match status" value="1"/>
</dbReference>
<dbReference type="GO" id="GO:0003677">
    <property type="term" value="F:DNA binding"/>
    <property type="evidence" value="ECO:0007669"/>
    <property type="project" value="InterPro"/>
</dbReference>
<dbReference type="EMBL" id="CP031264">
    <property type="protein sequence ID" value="AXI81758.1"/>
    <property type="molecule type" value="Genomic_DNA"/>
</dbReference>
<dbReference type="InterPro" id="IPR010982">
    <property type="entry name" value="Lambda_DNA-bd_dom_sf"/>
</dbReference>
<dbReference type="OrthoDB" id="3868195at2"/>
<dbReference type="NCBIfam" id="NF047541">
    <property type="entry name" value="telomere_Tpg"/>
    <property type="match status" value="1"/>
</dbReference>
<dbReference type="Pfam" id="PF01381">
    <property type="entry name" value="HTH_3"/>
    <property type="match status" value="1"/>
</dbReference>
<feature type="domain" description="HTH cro/C1-type" evidence="1">
    <location>
        <begin position="22"/>
        <end position="57"/>
    </location>
</feature>
<dbReference type="Gene3D" id="1.10.260.40">
    <property type="entry name" value="lambda repressor-like DNA-binding domains"/>
    <property type="match status" value="1"/>
</dbReference>
<evidence type="ECO:0000259" key="1">
    <source>
        <dbReference type="Pfam" id="PF01381"/>
    </source>
</evidence>
<organism evidence="2 3">
    <name type="scientific">Peterkaempfera bronchialis</name>
    <dbReference type="NCBI Taxonomy" id="2126346"/>
    <lineage>
        <taxon>Bacteria</taxon>
        <taxon>Bacillati</taxon>
        <taxon>Actinomycetota</taxon>
        <taxon>Actinomycetes</taxon>
        <taxon>Kitasatosporales</taxon>
        <taxon>Streptomycetaceae</taxon>
        <taxon>Peterkaempfera</taxon>
    </lineage>
</organism>
<reference evidence="3" key="1">
    <citation type="submission" date="2018-07" db="EMBL/GenBank/DDBJ databases">
        <title>Streptacidiphilus bronchialis DSM 106435 chromosome.</title>
        <authorList>
            <person name="Batra D."/>
            <person name="Gulvik C.A."/>
        </authorList>
    </citation>
    <scope>NUCLEOTIDE SEQUENCE [LARGE SCALE GENOMIC DNA]</scope>
    <source>
        <strain evidence="3">DSM 106435</strain>
    </source>
</reference>
<proteinExistence type="predicted"/>